<dbReference type="OrthoDB" id="6156608at2759"/>
<dbReference type="CDD" id="cd00303">
    <property type="entry name" value="retropepsin_like"/>
    <property type="match status" value="1"/>
</dbReference>
<dbReference type="AlphaFoldDB" id="A0A8B6DDR2"/>
<gene>
    <name evidence="4" type="ORF">MGAL_10B034804</name>
</gene>
<dbReference type="PROSITE" id="PS00141">
    <property type="entry name" value="ASP_PROTEASE"/>
    <property type="match status" value="1"/>
</dbReference>
<proteinExistence type="predicted"/>
<dbReference type="Gene3D" id="3.10.10.10">
    <property type="entry name" value="HIV Type 1 Reverse Transcriptase, subunit A, domain 1"/>
    <property type="match status" value="1"/>
</dbReference>
<dbReference type="PROSITE" id="PS50175">
    <property type="entry name" value="ASP_PROT_RETROV"/>
    <property type="match status" value="1"/>
</dbReference>
<evidence type="ECO:0000313" key="5">
    <source>
        <dbReference type="Proteomes" id="UP000596742"/>
    </source>
</evidence>
<dbReference type="Pfam" id="PF13650">
    <property type="entry name" value="Asp_protease_2"/>
    <property type="match status" value="1"/>
</dbReference>
<dbReference type="SUPFAM" id="SSF50630">
    <property type="entry name" value="Acid proteases"/>
    <property type="match status" value="1"/>
</dbReference>
<feature type="compositionally biased region" description="Polar residues" evidence="2">
    <location>
        <begin position="414"/>
        <end position="427"/>
    </location>
</feature>
<dbReference type="EMBL" id="UYJE01003373">
    <property type="protein sequence ID" value="VDI18692.1"/>
    <property type="molecule type" value="Genomic_DNA"/>
</dbReference>
<dbReference type="SUPFAM" id="SSF56672">
    <property type="entry name" value="DNA/RNA polymerases"/>
    <property type="match status" value="1"/>
</dbReference>
<feature type="region of interest" description="Disordered" evidence="2">
    <location>
        <begin position="404"/>
        <end position="427"/>
    </location>
</feature>
<evidence type="ECO:0000313" key="4">
    <source>
        <dbReference type="EMBL" id="VDI18692.1"/>
    </source>
</evidence>
<organism evidence="4 5">
    <name type="scientific">Mytilus galloprovincialis</name>
    <name type="common">Mediterranean mussel</name>
    <dbReference type="NCBI Taxonomy" id="29158"/>
    <lineage>
        <taxon>Eukaryota</taxon>
        <taxon>Metazoa</taxon>
        <taxon>Spiralia</taxon>
        <taxon>Lophotrochozoa</taxon>
        <taxon>Mollusca</taxon>
        <taxon>Bivalvia</taxon>
        <taxon>Autobranchia</taxon>
        <taxon>Pteriomorphia</taxon>
        <taxon>Mytilida</taxon>
        <taxon>Mytiloidea</taxon>
        <taxon>Mytilidae</taxon>
        <taxon>Mytilinae</taxon>
        <taxon>Mytilus</taxon>
    </lineage>
</organism>
<dbReference type="InterPro" id="IPR043502">
    <property type="entry name" value="DNA/RNA_pol_sf"/>
</dbReference>
<keyword evidence="5" id="KW-1185">Reference proteome</keyword>
<feature type="domain" description="Peptidase A2" evidence="3">
    <location>
        <begin position="1"/>
        <end position="79"/>
    </location>
</feature>
<dbReference type="InterPro" id="IPR001969">
    <property type="entry name" value="Aspartic_peptidase_AS"/>
</dbReference>
<reference evidence="4" key="1">
    <citation type="submission" date="2018-11" db="EMBL/GenBank/DDBJ databases">
        <authorList>
            <person name="Alioto T."/>
            <person name="Alioto T."/>
        </authorList>
    </citation>
    <scope>NUCLEOTIDE SEQUENCE</scope>
</reference>
<dbReference type="PANTHER" id="PTHR24559:SF444">
    <property type="entry name" value="REVERSE TRANSCRIPTASE DOMAIN-CONTAINING PROTEIN"/>
    <property type="match status" value="1"/>
</dbReference>
<dbReference type="PANTHER" id="PTHR24559">
    <property type="entry name" value="TRANSPOSON TY3-I GAG-POL POLYPROTEIN"/>
    <property type="match status" value="1"/>
</dbReference>
<dbReference type="InterPro" id="IPR001995">
    <property type="entry name" value="Peptidase_A2_cat"/>
</dbReference>
<dbReference type="GO" id="GO:0006508">
    <property type="term" value="P:proteolysis"/>
    <property type="evidence" value="ECO:0007669"/>
    <property type="project" value="InterPro"/>
</dbReference>
<dbReference type="InterPro" id="IPR021109">
    <property type="entry name" value="Peptidase_aspartic_dom_sf"/>
</dbReference>
<evidence type="ECO:0000256" key="1">
    <source>
        <dbReference type="ARBA" id="ARBA00022801"/>
    </source>
</evidence>
<dbReference type="GO" id="GO:0004190">
    <property type="term" value="F:aspartic-type endopeptidase activity"/>
    <property type="evidence" value="ECO:0007669"/>
    <property type="project" value="InterPro"/>
</dbReference>
<comment type="caution">
    <text evidence="4">The sequence shown here is derived from an EMBL/GenBank/DDBJ whole genome shotgun (WGS) entry which is preliminary data.</text>
</comment>
<dbReference type="InterPro" id="IPR053134">
    <property type="entry name" value="RNA-dir_DNA_polymerase"/>
</dbReference>
<keyword evidence="1" id="KW-0378">Hydrolase</keyword>
<evidence type="ECO:0000256" key="2">
    <source>
        <dbReference type="SAM" id="MobiDB-lite"/>
    </source>
</evidence>
<evidence type="ECO:0000259" key="3">
    <source>
        <dbReference type="PROSITE" id="PS50175"/>
    </source>
</evidence>
<protein>
    <recommendedName>
        <fullName evidence="3">Peptidase A2 domain-containing protein</fullName>
    </recommendedName>
</protein>
<sequence length="485" mass="53683">MLVDTGASVTVINRKIFEKLPLSSQNLVTPVTLNLVTATGETSAFIGKFNVEIKIGSHIINHEVLIADIHNDGILGVDFLTPNNCDVLLSKSCLSINGDKIPCYHFNKNMQPTICRIAIAQDVIVPPEAEIIVPGKIVDSVVNIETGMVSAVSKFVKKTGLLMAHGLVKPENGVIPLRLMNLTNKICKVKKNTITAKMENVENKEIQISEQDIDPVFLNSINTSDELPVHLVELYENSSKNLNEEEKCQFMALLIKYQDAFSKDPKDIGTTNLVEHTIDTGDARPIRIPPRRLPFSKLKMAEEEILEMAKRDIIEPGYGPWSFPVVLITQPKLRFTIDYRGLNFLTYKDSYPLPRIDDTLDALSGANTVDISKQIESPGNLSKIPVVDESKSKNNLSVCAVTRSQTKKGDNSEIPGSSGSSTKLTGETNFEKDISLSDEQRQDPIIGQLFKWKLDGHRPEWQDVSADTGGVKTLLVQMGLYSNEK</sequence>
<dbReference type="Gene3D" id="2.40.70.10">
    <property type="entry name" value="Acid Proteases"/>
    <property type="match status" value="1"/>
</dbReference>
<dbReference type="Proteomes" id="UP000596742">
    <property type="component" value="Unassembled WGS sequence"/>
</dbReference>
<name>A0A8B6DDR2_MYTGA</name>
<accession>A0A8B6DDR2</accession>